<feature type="chain" id="PRO_5046999649" evidence="1">
    <location>
        <begin position="25"/>
        <end position="148"/>
    </location>
</feature>
<accession>A0ABZ1I2Y4</accession>
<proteinExistence type="predicted"/>
<reference evidence="2 3" key="1">
    <citation type="journal article" date="2015" name="Int. J. Syst. Evol. Microbiol.">
        <title>Amycolatopsis rhabdoformis sp. nov., an actinomycete isolated from a tropical forest soil.</title>
        <authorList>
            <person name="Souza W.R."/>
            <person name="Silva R.E."/>
            <person name="Goodfellow M."/>
            <person name="Busarakam K."/>
            <person name="Figueiro F.S."/>
            <person name="Ferreira D."/>
            <person name="Rodrigues-Filho E."/>
            <person name="Moraes L.A.B."/>
            <person name="Zucchi T.D."/>
        </authorList>
    </citation>
    <scope>NUCLEOTIDE SEQUENCE [LARGE SCALE GENOMIC DNA]</scope>
    <source>
        <strain evidence="2 3">NCIMB 14900</strain>
    </source>
</reference>
<gene>
    <name evidence="2" type="ORF">VSH64_38880</name>
</gene>
<sequence length="148" mass="14666">MRRHLGAVVLLLALTACGAPPPLACPAIAAPAGVAIDVPAGQFTRADVEVCWSGQCTRRQTELPPATAAGPTTCSASACAAPAVPTGGRHGFVEIPGLPAAPVDVTITFDNGRPRRATIHPRPIATGPACGAAGPQARLVVGPDGAIG</sequence>
<name>A0ABZ1I2Y4_9PSEU</name>
<protein>
    <submittedName>
        <fullName evidence="2">Uncharacterized protein</fullName>
    </submittedName>
</protein>
<keyword evidence="1" id="KW-0732">Signal</keyword>
<feature type="signal peptide" evidence="1">
    <location>
        <begin position="1"/>
        <end position="24"/>
    </location>
</feature>
<organism evidence="2 3">
    <name type="scientific">Amycolatopsis rhabdoformis</name>
    <dbReference type="NCBI Taxonomy" id="1448059"/>
    <lineage>
        <taxon>Bacteria</taxon>
        <taxon>Bacillati</taxon>
        <taxon>Actinomycetota</taxon>
        <taxon>Actinomycetes</taxon>
        <taxon>Pseudonocardiales</taxon>
        <taxon>Pseudonocardiaceae</taxon>
        <taxon>Amycolatopsis</taxon>
    </lineage>
</organism>
<keyword evidence="3" id="KW-1185">Reference proteome</keyword>
<dbReference type="RefSeq" id="WP_326567738.1">
    <property type="nucleotide sequence ID" value="NZ_CP142149.1"/>
</dbReference>
<dbReference type="PROSITE" id="PS51257">
    <property type="entry name" value="PROKAR_LIPOPROTEIN"/>
    <property type="match status" value="1"/>
</dbReference>
<evidence type="ECO:0000256" key="1">
    <source>
        <dbReference type="SAM" id="SignalP"/>
    </source>
</evidence>
<dbReference type="EMBL" id="CP142149">
    <property type="protein sequence ID" value="WSE28740.1"/>
    <property type="molecule type" value="Genomic_DNA"/>
</dbReference>
<dbReference type="Proteomes" id="UP001330812">
    <property type="component" value="Chromosome"/>
</dbReference>
<evidence type="ECO:0000313" key="3">
    <source>
        <dbReference type="Proteomes" id="UP001330812"/>
    </source>
</evidence>
<evidence type="ECO:0000313" key="2">
    <source>
        <dbReference type="EMBL" id="WSE28740.1"/>
    </source>
</evidence>